<protein>
    <submittedName>
        <fullName evidence="3">Insulinase family protein</fullName>
    </submittedName>
</protein>
<dbReference type="PANTHER" id="PTHR11851:SF224">
    <property type="entry name" value="PROCESSING PROTEASE"/>
    <property type="match status" value="1"/>
</dbReference>
<dbReference type="GO" id="GO:0046872">
    <property type="term" value="F:metal ion binding"/>
    <property type="evidence" value="ECO:0007669"/>
    <property type="project" value="InterPro"/>
</dbReference>
<sequence>MKIYRFFCVFFIGLFLVSCSSLGKTYGTEDDSYSVYYLDNGIPVYFHENPVNRVFYLSTVFKKGALPGNDDVSGVAPLGDMEAVTLSLMQKETDFHSENEIIKFFSDTSSGCYSGSNQDYSFISFSSIDKYFEKTFDYYSGMLLNPVFSEPVLEKYKVSYKNRIADFKSDPFAMLNARAFDFLYQNHPYGVIPSVPSEVFADSITLEGLSDCHKKLLDKDRIALFFSGDISPKKLLRLLNRKIGKLESRGFEAGVIPHLELDTGIQLVPLEFAENSSYAVRITSAPERDSEDYFPFALASMIMDDVLFNVVREKYGLCYSVFNTATVSQSPVNEIIFYRVSDLDRLVSALNESFEILKQGKVIKGKSPEGGFEYSGFEEVLHNYKNKYINSFYGSNTTNRGLVGMMVLGELYNGDFSYYEDFSGKIEEITVQDINRVLDKYWFAASSQWSIGASSGSITDVNVVDFKEEQALHGVKPEA</sequence>
<dbReference type="InterPro" id="IPR007863">
    <property type="entry name" value="Peptidase_M16_C"/>
</dbReference>
<evidence type="ECO:0000259" key="2">
    <source>
        <dbReference type="Pfam" id="PF05193"/>
    </source>
</evidence>
<comment type="caution">
    <text evidence="3">The sequence shown here is derived from an EMBL/GenBank/DDBJ whole genome shotgun (WGS) entry which is preliminary data.</text>
</comment>
<evidence type="ECO:0000313" key="3">
    <source>
        <dbReference type="EMBL" id="MBO8458002.1"/>
    </source>
</evidence>
<reference evidence="3" key="1">
    <citation type="submission" date="2020-10" db="EMBL/GenBank/DDBJ databases">
        <authorList>
            <person name="Gilroy R."/>
        </authorList>
    </citation>
    <scope>NUCLEOTIDE SEQUENCE</scope>
    <source>
        <strain evidence="3">10532</strain>
    </source>
</reference>
<evidence type="ECO:0000256" key="1">
    <source>
        <dbReference type="SAM" id="SignalP"/>
    </source>
</evidence>
<proteinExistence type="predicted"/>
<dbReference type="PROSITE" id="PS51257">
    <property type="entry name" value="PROKAR_LIPOPROTEIN"/>
    <property type="match status" value="1"/>
</dbReference>
<dbReference type="Pfam" id="PF05193">
    <property type="entry name" value="Peptidase_M16_C"/>
    <property type="match status" value="1"/>
</dbReference>
<dbReference type="AlphaFoldDB" id="A0A9D9HPT3"/>
<evidence type="ECO:0000313" key="4">
    <source>
        <dbReference type="Proteomes" id="UP000823638"/>
    </source>
</evidence>
<dbReference type="PANTHER" id="PTHR11851">
    <property type="entry name" value="METALLOPROTEASE"/>
    <property type="match status" value="1"/>
</dbReference>
<name>A0A9D9HPT3_9SPIR</name>
<dbReference type="EMBL" id="JADIMM010000083">
    <property type="protein sequence ID" value="MBO8458002.1"/>
    <property type="molecule type" value="Genomic_DNA"/>
</dbReference>
<keyword evidence="1" id="KW-0732">Signal</keyword>
<dbReference type="Proteomes" id="UP000823638">
    <property type="component" value="Unassembled WGS sequence"/>
</dbReference>
<feature type="chain" id="PRO_5039611093" evidence="1">
    <location>
        <begin position="24"/>
        <end position="479"/>
    </location>
</feature>
<reference evidence="3" key="2">
    <citation type="journal article" date="2021" name="PeerJ">
        <title>Extensive microbial diversity within the chicken gut microbiome revealed by metagenomics and culture.</title>
        <authorList>
            <person name="Gilroy R."/>
            <person name="Ravi A."/>
            <person name="Getino M."/>
            <person name="Pursley I."/>
            <person name="Horton D.L."/>
            <person name="Alikhan N.F."/>
            <person name="Baker D."/>
            <person name="Gharbi K."/>
            <person name="Hall N."/>
            <person name="Watson M."/>
            <person name="Adriaenssens E.M."/>
            <person name="Foster-Nyarko E."/>
            <person name="Jarju S."/>
            <person name="Secka A."/>
            <person name="Antonio M."/>
            <person name="Oren A."/>
            <person name="Chaudhuri R.R."/>
            <person name="La Ragione R."/>
            <person name="Hildebrand F."/>
            <person name="Pallen M.J."/>
        </authorList>
    </citation>
    <scope>NUCLEOTIDE SEQUENCE</scope>
    <source>
        <strain evidence="3">10532</strain>
    </source>
</reference>
<organism evidence="3 4">
    <name type="scientific">Candidatus Gallitreponema excrementavium</name>
    <dbReference type="NCBI Taxonomy" id="2840840"/>
    <lineage>
        <taxon>Bacteria</taxon>
        <taxon>Pseudomonadati</taxon>
        <taxon>Spirochaetota</taxon>
        <taxon>Spirochaetia</taxon>
        <taxon>Spirochaetales</taxon>
        <taxon>Candidatus Gallitreponema</taxon>
    </lineage>
</organism>
<accession>A0A9D9HPT3</accession>
<feature type="signal peptide" evidence="1">
    <location>
        <begin position="1"/>
        <end position="23"/>
    </location>
</feature>
<dbReference type="InterPro" id="IPR011249">
    <property type="entry name" value="Metalloenz_LuxS/M16"/>
</dbReference>
<feature type="domain" description="Peptidase M16 C-terminal" evidence="2">
    <location>
        <begin position="203"/>
        <end position="361"/>
    </location>
</feature>
<dbReference type="InterPro" id="IPR050361">
    <property type="entry name" value="MPP/UQCRC_Complex"/>
</dbReference>
<dbReference type="Gene3D" id="3.30.830.10">
    <property type="entry name" value="Metalloenzyme, LuxS/M16 peptidase-like"/>
    <property type="match status" value="2"/>
</dbReference>
<gene>
    <name evidence="3" type="ORF">IAA81_07220</name>
</gene>
<dbReference type="SUPFAM" id="SSF63411">
    <property type="entry name" value="LuxS/MPP-like metallohydrolase"/>
    <property type="match status" value="2"/>
</dbReference>